<accession>A0A8J7JCF7</accession>
<organism evidence="2 3">
    <name type="scientific">Sedimentitalea arenosa</name>
    <dbReference type="NCBI Taxonomy" id="2798803"/>
    <lineage>
        <taxon>Bacteria</taxon>
        <taxon>Pseudomonadati</taxon>
        <taxon>Pseudomonadota</taxon>
        <taxon>Alphaproteobacteria</taxon>
        <taxon>Rhodobacterales</taxon>
        <taxon>Paracoccaceae</taxon>
        <taxon>Sedimentitalea</taxon>
    </lineage>
</organism>
<keyword evidence="3" id="KW-1185">Reference proteome</keyword>
<comment type="caution">
    <text evidence="2">The sequence shown here is derived from an EMBL/GenBank/DDBJ whole genome shotgun (WGS) entry which is preliminary data.</text>
</comment>
<dbReference type="AlphaFoldDB" id="A0A8J7JCF7"/>
<dbReference type="EMBL" id="JAELVR010000013">
    <property type="protein sequence ID" value="MBJ6373403.1"/>
    <property type="molecule type" value="Genomic_DNA"/>
</dbReference>
<name>A0A8J7JCF7_9RHOB</name>
<feature type="compositionally biased region" description="Polar residues" evidence="1">
    <location>
        <begin position="84"/>
        <end position="93"/>
    </location>
</feature>
<evidence type="ECO:0000313" key="2">
    <source>
        <dbReference type="EMBL" id="MBJ6373403.1"/>
    </source>
</evidence>
<dbReference type="Proteomes" id="UP000619079">
    <property type="component" value="Unassembled WGS sequence"/>
</dbReference>
<proteinExistence type="predicted"/>
<sequence>MIYVRAFEDPAEFVCEEADLINNRVAGIDRRKVTHVWQVWVVDMVERQDREDLPEHNPCPPCHAPVVAESLRASVDEPSGVATAEQTSGTPQRFMSRGNEAEERIGRDVLNEIGGEGGFRIELHVGLRMVSASCAGQAMVSGCM</sequence>
<gene>
    <name evidence="2" type="ORF">JF290_17885</name>
</gene>
<protein>
    <submittedName>
        <fullName evidence="2">Uncharacterized protein</fullName>
    </submittedName>
</protein>
<dbReference type="RefSeq" id="WP_199026276.1">
    <property type="nucleotide sequence ID" value="NZ_JAELVR010000013.1"/>
</dbReference>
<evidence type="ECO:0000313" key="3">
    <source>
        <dbReference type="Proteomes" id="UP000619079"/>
    </source>
</evidence>
<reference evidence="2" key="1">
    <citation type="submission" date="2020-12" db="EMBL/GenBank/DDBJ databases">
        <title>Sedimentitalea sp. nov., isolated from sand in Incheon.</title>
        <authorList>
            <person name="Kim W."/>
        </authorList>
    </citation>
    <scope>NUCLEOTIDE SEQUENCE</scope>
    <source>
        <strain evidence="2">CAU 1593</strain>
    </source>
</reference>
<evidence type="ECO:0000256" key="1">
    <source>
        <dbReference type="SAM" id="MobiDB-lite"/>
    </source>
</evidence>
<feature type="region of interest" description="Disordered" evidence="1">
    <location>
        <begin position="78"/>
        <end position="101"/>
    </location>
</feature>